<dbReference type="InterPro" id="IPR043129">
    <property type="entry name" value="ATPase_NBD"/>
</dbReference>
<dbReference type="PANTHER" id="PTHR18964">
    <property type="entry name" value="ROK (REPRESSOR, ORF, KINASE) FAMILY"/>
    <property type="match status" value="1"/>
</dbReference>
<evidence type="ECO:0000313" key="2">
    <source>
        <dbReference type="EMBL" id="AHW64047.1"/>
    </source>
</evidence>
<keyword evidence="2" id="KW-0808">Transferase</keyword>
<protein>
    <submittedName>
        <fullName evidence="2">Polyphosphate glucokinase</fullName>
        <ecNumber evidence="2">2.7.1.63</ecNumber>
    </submittedName>
</protein>
<dbReference type="Pfam" id="PF00480">
    <property type="entry name" value="ROK"/>
    <property type="match status" value="1"/>
</dbReference>
<evidence type="ECO:0000313" key="3">
    <source>
        <dbReference type="Proteomes" id="UP000023703"/>
    </source>
</evidence>
<evidence type="ECO:0000256" key="1">
    <source>
        <dbReference type="ARBA" id="ARBA00006479"/>
    </source>
</evidence>
<keyword evidence="3" id="KW-1185">Reference proteome</keyword>
<dbReference type="Proteomes" id="UP000023703">
    <property type="component" value="Chromosome"/>
</dbReference>
<proteinExistence type="inferred from homology"/>
<dbReference type="CDD" id="cd24058">
    <property type="entry name" value="ASKHA_NBD_ROK_PPGK"/>
    <property type="match status" value="1"/>
</dbReference>
<dbReference type="EMBL" id="CP006842">
    <property type="protein sequence ID" value="AHW64047.1"/>
    <property type="molecule type" value="Genomic_DNA"/>
</dbReference>
<dbReference type="HOGENOM" id="CLU_065796_0_0_11"/>
<name>X5DTP8_9CORY</name>
<dbReference type="InterPro" id="IPR000600">
    <property type="entry name" value="ROK"/>
</dbReference>
<dbReference type="eggNOG" id="COG1940">
    <property type="taxonomic scope" value="Bacteria"/>
</dbReference>
<dbReference type="KEGG" id="cgy:CGLY_08010"/>
<accession>X5DTP8</accession>
<dbReference type="Gene3D" id="3.30.420.40">
    <property type="match status" value="2"/>
</dbReference>
<comment type="similarity">
    <text evidence="1">Belongs to the ROK (NagC/XylR) family.</text>
</comment>
<sequence length="262" mass="27814">MTESPTQESANIGYGVDIGGSGIKGALVNLDTGEFIGDRIRVDTPRPATPGAVADTVAALLNDAEWTGPVGLTVPAVVRNQVAVTAANIDPAWIGTDCQELFGERLAVDGRRRTISVLNDADAAGMAEAAYGDASTDQGTVLFLTFGTGIGSALLYNGSLFPNTELGHLNFPAMDAEKWASSAVRDREDLSYKEWARRVDRVLHEYVRILNPARIIVGGGISKKHHKWLPELTVDAEVVPAALLNRAGIVGAAVAVRDKMRP</sequence>
<dbReference type="STRING" id="1404245.CGLY_08010"/>
<gene>
    <name evidence="2" type="primary">ppgK</name>
    <name evidence="2" type="ORF">CGLY_08010</name>
</gene>
<dbReference type="SUPFAM" id="SSF53067">
    <property type="entry name" value="Actin-like ATPase domain"/>
    <property type="match status" value="1"/>
</dbReference>
<dbReference type="OrthoDB" id="849313at2"/>
<dbReference type="RefSeq" id="WP_038548378.1">
    <property type="nucleotide sequence ID" value="NZ_CP006842.1"/>
</dbReference>
<dbReference type="AlphaFoldDB" id="X5DTP8"/>
<dbReference type="EC" id="2.7.1.63" evidence="2"/>
<reference evidence="2 3" key="1">
    <citation type="journal article" date="2015" name="Int. J. Syst. Evol. Microbiol.">
        <title>Revisiting Corynebacterium glyciniphilum (ex Kubota et al., 1972) sp. nov., nom. rev., isolated from putrefied banana.</title>
        <authorList>
            <person name="Al-Dilaimi A."/>
            <person name="Bednarz H."/>
            <person name="Lomker A."/>
            <person name="Niehaus K."/>
            <person name="Kalinowski J."/>
            <person name="Ruckert C."/>
        </authorList>
    </citation>
    <scope>NUCLEOTIDE SEQUENCE [LARGE SCALE GENOMIC DNA]</scope>
    <source>
        <strain evidence="2">AJ 3170</strain>
    </source>
</reference>
<keyword evidence="2" id="KW-0418">Kinase</keyword>
<dbReference type="NCBIfam" id="NF045942">
    <property type="entry name" value="PolPhglucPhase"/>
    <property type="match status" value="1"/>
</dbReference>
<dbReference type="GO" id="GO:0047330">
    <property type="term" value="F:polyphosphate-glucose phosphotransferase activity"/>
    <property type="evidence" value="ECO:0007669"/>
    <property type="project" value="UniProtKB-EC"/>
</dbReference>
<dbReference type="PANTHER" id="PTHR18964:SF146">
    <property type="entry name" value="POLYPHOSPHATE GLUCOKINASE"/>
    <property type="match status" value="1"/>
</dbReference>
<organism evidence="2 3">
    <name type="scientific">Corynebacterium glyciniphilum AJ 3170</name>
    <dbReference type="NCBI Taxonomy" id="1404245"/>
    <lineage>
        <taxon>Bacteria</taxon>
        <taxon>Bacillati</taxon>
        <taxon>Actinomycetota</taxon>
        <taxon>Actinomycetes</taxon>
        <taxon>Mycobacteriales</taxon>
        <taxon>Corynebacteriaceae</taxon>
        <taxon>Corynebacterium</taxon>
    </lineage>
</organism>